<reference evidence="1" key="1">
    <citation type="submission" date="2024-05" db="EMBL/GenBank/DDBJ databases">
        <authorList>
            <person name="Bunk B."/>
            <person name="Swiderski J."/>
            <person name="Sproer C."/>
            <person name="Thiel V."/>
        </authorList>
    </citation>
    <scope>NUCLEOTIDE SEQUENCE</scope>
    <source>
        <strain evidence="1">DSM 17735</strain>
    </source>
</reference>
<dbReference type="RefSeq" id="WP_349281001.1">
    <property type="nucleotide sequence ID" value="NZ_CBCSCU010000033.1"/>
</dbReference>
<dbReference type="EMBL" id="CP157675">
    <property type="protein sequence ID" value="XBP71638.1"/>
    <property type="molecule type" value="Genomic_DNA"/>
</dbReference>
<protein>
    <submittedName>
        <fullName evidence="1">Helix-turn-helix transcriptional regulator</fullName>
    </submittedName>
</protein>
<name>A0AAU7LXI7_9BURK</name>
<proteinExistence type="predicted"/>
<organism evidence="1">
    <name type="scientific">Polaromonas hydrogenivorans</name>
    <dbReference type="NCBI Taxonomy" id="335476"/>
    <lineage>
        <taxon>Bacteria</taxon>
        <taxon>Pseudomonadati</taxon>
        <taxon>Pseudomonadota</taxon>
        <taxon>Betaproteobacteria</taxon>
        <taxon>Burkholderiales</taxon>
        <taxon>Comamonadaceae</taxon>
        <taxon>Polaromonas</taxon>
    </lineage>
</organism>
<gene>
    <name evidence="1" type="ORF">ABLV49_07530</name>
</gene>
<dbReference type="AlphaFoldDB" id="A0AAU7LXI7"/>
<sequence>MTPDEFTQALDALGWKQSDFCRKADLDKNTPSRWVNGKTPIPGWVPKHLALLLDLQRLHTAYLVPPKADKDGHGE</sequence>
<dbReference type="SUPFAM" id="SSF47413">
    <property type="entry name" value="lambda repressor-like DNA-binding domains"/>
    <property type="match status" value="1"/>
</dbReference>
<dbReference type="InterPro" id="IPR010982">
    <property type="entry name" value="Lambda_DNA-bd_dom_sf"/>
</dbReference>
<accession>A0AAU7LXI7</accession>
<dbReference type="GO" id="GO:0003677">
    <property type="term" value="F:DNA binding"/>
    <property type="evidence" value="ECO:0007669"/>
    <property type="project" value="InterPro"/>
</dbReference>
<evidence type="ECO:0000313" key="1">
    <source>
        <dbReference type="EMBL" id="XBP71638.1"/>
    </source>
</evidence>